<dbReference type="Gene3D" id="2.60.40.4070">
    <property type="match status" value="1"/>
</dbReference>
<dbReference type="Pfam" id="PF13860">
    <property type="entry name" value="FlgD_ig"/>
    <property type="match status" value="1"/>
</dbReference>
<evidence type="ECO:0000313" key="8">
    <source>
        <dbReference type="EMBL" id="PTU30605.1"/>
    </source>
</evidence>
<dbReference type="EMBL" id="QANS01000005">
    <property type="protein sequence ID" value="PTU30605.1"/>
    <property type="molecule type" value="Genomic_DNA"/>
</dbReference>
<evidence type="ECO:0000256" key="4">
    <source>
        <dbReference type="ARBA" id="ARBA00024746"/>
    </source>
</evidence>
<comment type="function">
    <text evidence="4 5">Required for flagellar hook formation. May act as a scaffolding protein.</text>
</comment>
<protein>
    <recommendedName>
        <fullName evidence="2 5">Basal-body rod modification protein FlgD</fullName>
    </recommendedName>
</protein>
<feature type="domain" description="FlgD Tudor-like" evidence="7">
    <location>
        <begin position="83"/>
        <end position="216"/>
    </location>
</feature>
<dbReference type="Proteomes" id="UP000244248">
    <property type="component" value="Unassembled WGS sequence"/>
</dbReference>
<organism evidence="8 9">
    <name type="scientific">Stenotrophobium rhamnosiphilum</name>
    <dbReference type="NCBI Taxonomy" id="2029166"/>
    <lineage>
        <taxon>Bacteria</taxon>
        <taxon>Pseudomonadati</taxon>
        <taxon>Pseudomonadota</taxon>
        <taxon>Gammaproteobacteria</taxon>
        <taxon>Nevskiales</taxon>
        <taxon>Nevskiaceae</taxon>
        <taxon>Stenotrophobium</taxon>
    </lineage>
</organism>
<dbReference type="OrthoDB" id="9785233at2"/>
<proteinExistence type="inferred from homology"/>
<sequence length="219" mass="22207">MSAIGSVGSNSSTNNVTSALQAQTLTQNDFLKLMTSQLKNQDPLKPLDNSEFVSQMAQFSTVSGIQNLQNSFSTLASSLSSGQALQASSLVGHNVLTSSSKAVLSTGGKISLAVDAPASGNVIVNVTDSSGQLIRRIDLGAQASGLTQFQWDGIDNNGAAAPAGQYNFTATVGTGSQSQAATMLAAGKVNSVSLDSSGALNLSVDGIGSVAFSTIRQIS</sequence>
<dbReference type="InterPro" id="IPR025965">
    <property type="entry name" value="FlgD/Vpr_Ig-like"/>
</dbReference>
<reference evidence="8 9" key="1">
    <citation type="submission" date="2018-04" db="EMBL/GenBank/DDBJ databases">
        <title>Novel species isolated from glacier.</title>
        <authorList>
            <person name="Liu Q."/>
            <person name="Xin Y.-H."/>
        </authorList>
    </citation>
    <scope>NUCLEOTIDE SEQUENCE [LARGE SCALE GENOMIC DNA]</scope>
    <source>
        <strain evidence="8 9">GT1R17</strain>
    </source>
</reference>
<comment type="caution">
    <text evidence="8">The sequence shown here is derived from an EMBL/GenBank/DDBJ whole genome shotgun (WGS) entry which is preliminary data.</text>
</comment>
<dbReference type="Gene3D" id="2.30.30.910">
    <property type="match status" value="1"/>
</dbReference>
<feature type="domain" description="FlgD/Vpr Ig-like" evidence="6">
    <location>
        <begin position="106"/>
        <end position="175"/>
    </location>
</feature>
<dbReference type="InterPro" id="IPR005648">
    <property type="entry name" value="FlgD"/>
</dbReference>
<accession>A0A2T5MDF5</accession>
<evidence type="ECO:0000259" key="7">
    <source>
        <dbReference type="Pfam" id="PF13861"/>
    </source>
</evidence>
<dbReference type="InterPro" id="IPR025963">
    <property type="entry name" value="FLgD_Tudor"/>
</dbReference>
<keyword evidence="8" id="KW-0969">Cilium</keyword>
<evidence type="ECO:0000256" key="5">
    <source>
        <dbReference type="RuleBase" id="RU362076"/>
    </source>
</evidence>
<dbReference type="RefSeq" id="WP_107940977.1">
    <property type="nucleotide sequence ID" value="NZ_QANS01000005.1"/>
</dbReference>
<keyword evidence="9" id="KW-1185">Reference proteome</keyword>
<evidence type="ECO:0000313" key="9">
    <source>
        <dbReference type="Proteomes" id="UP000244248"/>
    </source>
</evidence>
<name>A0A2T5MDF5_9GAMM</name>
<dbReference type="AlphaFoldDB" id="A0A2T5MDF5"/>
<evidence type="ECO:0000256" key="1">
    <source>
        <dbReference type="ARBA" id="ARBA00010577"/>
    </source>
</evidence>
<dbReference type="Pfam" id="PF13861">
    <property type="entry name" value="FLgD_tudor"/>
    <property type="match status" value="1"/>
</dbReference>
<keyword evidence="8" id="KW-0282">Flagellum</keyword>
<dbReference type="GO" id="GO:0044781">
    <property type="term" value="P:bacterial-type flagellum organization"/>
    <property type="evidence" value="ECO:0007669"/>
    <property type="project" value="UniProtKB-UniRule"/>
</dbReference>
<gene>
    <name evidence="8" type="ORF">CJD38_13960</name>
</gene>
<evidence type="ECO:0000256" key="2">
    <source>
        <dbReference type="ARBA" id="ARBA00016013"/>
    </source>
</evidence>
<evidence type="ECO:0000259" key="6">
    <source>
        <dbReference type="Pfam" id="PF13860"/>
    </source>
</evidence>
<keyword evidence="3 5" id="KW-1005">Bacterial flagellum biogenesis</keyword>
<keyword evidence="8" id="KW-0966">Cell projection</keyword>
<dbReference type="Pfam" id="PF03963">
    <property type="entry name" value="FlgD"/>
    <property type="match status" value="1"/>
</dbReference>
<comment type="similarity">
    <text evidence="1 5">Belongs to the FlgD family.</text>
</comment>
<evidence type="ECO:0000256" key="3">
    <source>
        <dbReference type="ARBA" id="ARBA00022795"/>
    </source>
</evidence>